<sequence>MGIASILGGVAAGIVSKRYSPLEWFMRNYILWLIFTLPLAFTYPGWSLALVGACLGFIGGAQQVFYWEVLEAVRPLGSEVSSIGWLWTIEGSFMAIGSAFGGYISEAFSPRVTLAITPTCIAIGAVILFAGRKYLSEANARPTTENDLRAMRDNADETN</sequence>
<dbReference type="AlphaFoldDB" id="A0A6J6VW37"/>
<evidence type="ECO:0000313" key="2">
    <source>
        <dbReference type="EMBL" id="CAB4775559.1"/>
    </source>
</evidence>
<dbReference type="SUPFAM" id="SSF103473">
    <property type="entry name" value="MFS general substrate transporter"/>
    <property type="match status" value="1"/>
</dbReference>
<dbReference type="Gene3D" id="1.20.1250.20">
    <property type="entry name" value="MFS general substrate transporter like domains"/>
    <property type="match status" value="1"/>
</dbReference>
<keyword evidence="1" id="KW-1133">Transmembrane helix</keyword>
<keyword evidence="1" id="KW-0812">Transmembrane</keyword>
<feature type="transmembrane region" description="Helical" evidence="1">
    <location>
        <begin position="111"/>
        <end position="131"/>
    </location>
</feature>
<protein>
    <submittedName>
        <fullName evidence="2">Unannotated protein</fullName>
    </submittedName>
</protein>
<dbReference type="InterPro" id="IPR036259">
    <property type="entry name" value="MFS_trans_sf"/>
</dbReference>
<keyword evidence="1" id="KW-0472">Membrane</keyword>
<gene>
    <name evidence="2" type="ORF">UFOPK2918_00546</name>
</gene>
<evidence type="ECO:0000256" key="1">
    <source>
        <dbReference type="SAM" id="Phobius"/>
    </source>
</evidence>
<proteinExistence type="predicted"/>
<dbReference type="EMBL" id="CAEZZT010000028">
    <property type="protein sequence ID" value="CAB4775559.1"/>
    <property type="molecule type" value="Genomic_DNA"/>
</dbReference>
<feature type="transmembrane region" description="Helical" evidence="1">
    <location>
        <begin position="24"/>
        <end position="43"/>
    </location>
</feature>
<accession>A0A6J6VW37</accession>
<name>A0A6J6VW37_9ZZZZ</name>
<reference evidence="2" key="1">
    <citation type="submission" date="2020-05" db="EMBL/GenBank/DDBJ databases">
        <authorList>
            <person name="Chiriac C."/>
            <person name="Salcher M."/>
            <person name="Ghai R."/>
            <person name="Kavagutti S V."/>
        </authorList>
    </citation>
    <scope>NUCLEOTIDE SEQUENCE</scope>
</reference>
<organism evidence="2">
    <name type="scientific">freshwater metagenome</name>
    <dbReference type="NCBI Taxonomy" id="449393"/>
    <lineage>
        <taxon>unclassified sequences</taxon>
        <taxon>metagenomes</taxon>
        <taxon>ecological metagenomes</taxon>
    </lineage>
</organism>
<feature type="transmembrane region" description="Helical" evidence="1">
    <location>
        <begin position="82"/>
        <end position="105"/>
    </location>
</feature>